<keyword evidence="1" id="KW-0732">Signal</keyword>
<gene>
    <name evidence="2" type="ORF">C1H46_039299</name>
</gene>
<organism evidence="2 3">
    <name type="scientific">Malus baccata</name>
    <name type="common">Siberian crab apple</name>
    <name type="synonym">Pyrus baccata</name>
    <dbReference type="NCBI Taxonomy" id="106549"/>
    <lineage>
        <taxon>Eukaryota</taxon>
        <taxon>Viridiplantae</taxon>
        <taxon>Streptophyta</taxon>
        <taxon>Embryophyta</taxon>
        <taxon>Tracheophyta</taxon>
        <taxon>Spermatophyta</taxon>
        <taxon>Magnoliopsida</taxon>
        <taxon>eudicotyledons</taxon>
        <taxon>Gunneridae</taxon>
        <taxon>Pentapetalae</taxon>
        <taxon>rosids</taxon>
        <taxon>fabids</taxon>
        <taxon>Rosales</taxon>
        <taxon>Rosaceae</taxon>
        <taxon>Amygdaloideae</taxon>
        <taxon>Maleae</taxon>
        <taxon>Malus</taxon>
    </lineage>
</organism>
<keyword evidence="3" id="KW-1185">Reference proteome</keyword>
<feature type="chain" id="PRO_5022025381" evidence="1">
    <location>
        <begin position="26"/>
        <end position="69"/>
    </location>
</feature>
<evidence type="ECO:0000313" key="3">
    <source>
        <dbReference type="Proteomes" id="UP000315295"/>
    </source>
</evidence>
<proteinExistence type="predicted"/>
<accession>A0A540KLU9</accession>
<sequence length="69" mass="7375">MGAIAAISWVALLTKEALFTEAASGFELPLVAPNQTVAEAEDEVRGHALIMQLGTKTHPISYYAMTTLL</sequence>
<name>A0A540KLU9_MALBA</name>
<dbReference type="Proteomes" id="UP000315295">
    <property type="component" value="Unassembled WGS sequence"/>
</dbReference>
<feature type="signal peptide" evidence="1">
    <location>
        <begin position="1"/>
        <end position="25"/>
    </location>
</feature>
<evidence type="ECO:0000313" key="2">
    <source>
        <dbReference type="EMBL" id="TQD75177.1"/>
    </source>
</evidence>
<dbReference type="AlphaFoldDB" id="A0A540KLU9"/>
<dbReference type="EMBL" id="VIEB01001122">
    <property type="protein sequence ID" value="TQD75177.1"/>
    <property type="molecule type" value="Genomic_DNA"/>
</dbReference>
<protein>
    <submittedName>
        <fullName evidence="2">Uncharacterized protein</fullName>
    </submittedName>
</protein>
<comment type="caution">
    <text evidence="2">The sequence shown here is derived from an EMBL/GenBank/DDBJ whole genome shotgun (WGS) entry which is preliminary data.</text>
</comment>
<reference evidence="2 3" key="1">
    <citation type="journal article" date="2019" name="G3 (Bethesda)">
        <title>Sequencing of a Wild Apple (Malus baccata) Genome Unravels the Differences Between Cultivated and Wild Apple Species Regarding Disease Resistance and Cold Tolerance.</title>
        <authorList>
            <person name="Chen X."/>
        </authorList>
    </citation>
    <scope>NUCLEOTIDE SEQUENCE [LARGE SCALE GENOMIC DNA]</scope>
    <source>
        <strain evidence="3">cv. Shandingzi</strain>
        <tissue evidence="2">Leaves</tissue>
    </source>
</reference>
<evidence type="ECO:0000256" key="1">
    <source>
        <dbReference type="SAM" id="SignalP"/>
    </source>
</evidence>